<sequence>MATTYRPTTPSATYNSVPLVDDPSHTSRGYGNSSQLDIGVNDFANGSAGAQHDRSRLGRFEEDFDARTRGSSVVDGDARPRSSSRGSTLNQGTTPSRNGTLKKKSSVKRTGSLKRSGSRKSMHAGSIRGVTIDDQERGYDREDSVFFTPVPTKGTPTEILADRFQTWRKFLKDLIAYFREVASSYEHRSKSLLKVSNVINNTNAPAALLVEGGLNDANRILRDFHKQAIVEANKARDVEADVINQLSGLRADLAQKIKEIKSLSGDFKNNVEKEKETTRKCVTALEEALALVDSDPTAVAGKGDPYVVRLGVERQVERQIDEENYLHRAYLNLENSGRELESIVVGEVQKAYNALASILKRDADESYSTVDKLRNGPIAMPRDLEWSRFVRSDPHFVNPDMPLRRLEDIEYPGKHHPATTEVRAGMLERKSKYLKSYTPGWYVLSPTHIHEFKSADRIYTQPPVMSLYLPDQKLGSRSQPGSSSHKFVIKGRQAGSMHRGHTWVFRAETYETMVAWFDDIKALTEKSGEERNAFVRRHASVRSASAGSARSASSDGGLEEDEADAVPFSANQSMKDQAYRDQSPQRPLRPSPGGRFPSDLVVNRNLQAPLSPSSGSSEVGNDLTTMSGGPQQEVHPMYLAHSSVQQPLEPVQSSQYTQPIQQPQHAEPYPTTQQSYDPFITNDSSYAPVTQNYPIQPTHAENYDQPTFDNNQPFQRHDSNNYGNWMAPAAGGAATAALANEAYRRKQLAQQQAEAHQQDLNEQAEQKNQGQQYPLDQQRSVGYPEATATQVPERHPDHILSDQIDDTGYVPQSTSTPTHNEAPIHNQSQHEQTGDHETPATTSSFLGKSEVGAAPAFDKTVNGGPVPVELVDTAQAIAHPGMARRMNTDMSVSDLHVPGEYPKATPPVEAGRATTEPPATFLRYN</sequence>
<dbReference type="SMART" id="SM00233">
    <property type="entry name" value="PH"/>
    <property type="match status" value="1"/>
</dbReference>
<dbReference type="Pfam" id="PF20399">
    <property type="entry name" value="PH_20"/>
    <property type="match status" value="1"/>
</dbReference>
<dbReference type="AlphaFoldDB" id="A0A6A5KIQ1"/>
<feature type="region of interest" description="Disordered" evidence="2">
    <location>
        <begin position="645"/>
        <end position="673"/>
    </location>
</feature>
<dbReference type="InterPro" id="IPR043453">
    <property type="entry name" value="Slm1_PH"/>
</dbReference>
<feature type="compositionally biased region" description="Polar residues" evidence="2">
    <location>
        <begin position="604"/>
        <end position="630"/>
    </location>
</feature>
<dbReference type="InterPro" id="IPR046868">
    <property type="entry name" value="BAR_4"/>
</dbReference>
<gene>
    <name evidence="4" type="ORF">BDW02DRAFT_619260</name>
</gene>
<dbReference type="SUPFAM" id="SSF50729">
    <property type="entry name" value="PH domain-like"/>
    <property type="match status" value="1"/>
</dbReference>
<evidence type="ECO:0000313" key="5">
    <source>
        <dbReference type="Proteomes" id="UP000800040"/>
    </source>
</evidence>
<dbReference type="EMBL" id="ML975288">
    <property type="protein sequence ID" value="KAF1835376.1"/>
    <property type="molecule type" value="Genomic_DNA"/>
</dbReference>
<feature type="compositionally biased region" description="Low complexity" evidence="2">
    <location>
        <begin position="541"/>
        <end position="554"/>
    </location>
</feature>
<accession>A0A6A5KIQ1</accession>
<evidence type="ECO:0000259" key="3">
    <source>
        <dbReference type="PROSITE" id="PS50003"/>
    </source>
</evidence>
<feature type="compositionally biased region" description="Polar residues" evidence="2">
    <location>
        <begin position="810"/>
        <end position="831"/>
    </location>
</feature>
<name>A0A6A5KIQ1_9PLEO</name>
<protein>
    <submittedName>
        <fullName evidence="4">PH domain-containing protein</fullName>
    </submittedName>
</protein>
<dbReference type="PANTHER" id="PTHR31941">
    <property type="entry name" value="CYTOSKELETAL SIGNALING PROTEIN SLM1"/>
    <property type="match status" value="1"/>
</dbReference>
<keyword evidence="1" id="KW-0597">Phosphoprotein</keyword>
<feature type="region of interest" description="Disordered" evidence="2">
    <location>
        <begin position="900"/>
        <end position="925"/>
    </location>
</feature>
<feature type="compositionally biased region" description="Basic and acidic residues" evidence="2">
    <location>
        <begin position="51"/>
        <end position="68"/>
    </location>
</feature>
<dbReference type="Pfam" id="PF20400">
    <property type="entry name" value="BAR_4"/>
    <property type="match status" value="1"/>
</dbReference>
<feature type="compositionally biased region" description="Polar residues" evidence="2">
    <location>
        <begin position="569"/>
        <end position="585"/>
    </location>
</feature>
<evidence type="ECO:0000256" key="2">
    <source>
        <dbReference type="SAM" id="MobiDB-lite"/>
    </source>
</evidence>
<feature type="compositionally biased region" description="Polar residues" evidence="2">
    <location>
        <begin position="81"/>
        <end position="99"/>
    </location>
</feature>
<dbReference type="CDD" id="cd13311">
    <property type="entry name" value="PH_Slm1"/>
    <property type="match status" value="1"/>
</dbReference>
<dbReference type="InterPro" id="IPR046869">
    <property type="entry name" value="SLM1/RGC1-like_PH"/>
</dbReference>
<proteinExistence type="predicted"/>
<feature type="compositionally biased region" description="Polar residues" evidence="2">
    <location>
        <begin position="1"/>
        <end position="16"/>
    </location>
</feature>
<organism evidence="4 5">
    <name type="scientific">Decorospora gaudefroyi</name>
    <dbReference type="NCBI Taxonomy" id="184978"/>
    <lineage>
        <taxon>Eukaryota</taxon>
        <taxon>Fungi</taxon>
        <taxon>Dikarya</taxon>
        <taxon>Ascomycota</taxon>
        <taxon>Pezizomycotina</taxon>
        <taxon>Dothideomycetes</taxon>
        <taxon>Pleosporomycetidae</taxon>
        <taxon>Pleosporales</taxon>
        <taxon>Pleosporineae</taxon>
        <taxon>Pleosporaceae</taxon>
        <taxon>Decorospora</taxon>
    </lineage>
</organism>
<feature type="compositionally biased region" description="Polar residues" evidence="2">
    <location>
        <begin position="26"/>
        <end position="36"/>
    </location>
</feature>
<keyword evidence="5" id="KW-1185">Reference proteome</keyword>
<dbReference type="Proteomes" id="UP000800040">
    <property type="component" value="Unassembled WGS sequence"/>
</dbReference>
<dbReference type="InterPro" id="IPR011993">
    <property type="entry name" value="PH-like_dom_sf"/>
</dbReference>
<dbReference type="Gene3D" id="1.20.1270.60">
    <property type="entry name" value="Arfaptin homology (AH) domain/BAR domain"/>
    <property type="match status" value="1"/>
</dbReference>
<feature type="region of interest" description="Disordered" evidence="2">
    <location>
        <begin position="747"/>
        <end position="774"/>
    </location>
</feature>
<reference evidence="4" key="1">
    <citation type="submission" date="2020-01" db="EMBL/GenBank/DDBJ databases">
        <authorList>
            <consortium name="DOE Joint Genome Institute"/>
            <person name="Haridas S."/>
            <person name="Albert R."/>
            <person name="Binder M."/>
            <person name="Bloem J."/>
            <person name="Labutti K."/>
            <person name="Salamov A."/>
            <person name="Andreopoulos B."/>
            <person name="Baker S.E."/>
            <person name="Barry K."/>
            <person name="Bills G."/>
            <person name="Bluhm B.H."/>
            <person name="Cannon C."/>
            <person name="Castanera R."/>
            <person name="Culley D.E."/>
            <person name="Daum C."/>
            <person name="Ezra D."/>
            <person name="Gonzalez J.B."/>
            <person name="Henrissat B."/>
            <person name="Kuo A."/>
            <person name="Liang C."/>
            <person name="Lipzen A."/>
            <person name="Lutzoni F."/>
            <person name="Magnuson J."/>
            <person name="Mondo S."/>
            <person name="Nolan M."/>
            <person name="Ohm R."/>
            <person name="Pangilinan J."/>
            <person name="Park H.-J."/>
            <person name="Ramirez L."/>
            <person name="Alfaro M."/>
            <person name="Sun H."/>
            <person name="Tritt A."/>
            <person name="Yoshinaga Y."/>
            <person name="Zwiers L.-H."/>
            <person name="Turgeon B.G."/>
            <person name="Goodwin S.B."/>
            <person name="Spatafora J.W."/>
            <person name="Crous P.W."/>
            <person name="Grigoriev I.V."/>
        </authorList>
    </citation>
    <scope>NUCLEOTIDE SEQUENCE</scope>
    <source>
        <strain evidence="4">P77</strain>
    </source>
</reference>
<dbReference type="PROSITE" id="PS50003">
    <property type="entry name" value="PH_DOMAIN"/>
    <property type="match status" value="1"/>
</dbReference>
<evidence type="ECO:0000256" key="1">
    <source>
        <dbReference type="ARBA" id="ARBA00022553"/>
    </source>
</evidence>
<feature type="region of interest" description="Disordered" evidence="2">
    <location>
        <begin position="1"/>
        <end position="133"/>
    </location>
</feature>
<dbReference type="OrthoDB" id="5598057at2759"/>
<dbReference type="InterPro" id="IPR001849">
    <property type="entry name" value="PH_domain"/>
</dbReference>
<dbReference type="Gene3D" id="2.30.29.30">
    <property type="entry name" value="Pleckstrin-homology domain (PH domain)/Phosphotyrosine-binding domain (PTB)"/>
    <property type="match status" value="1"/>
</dbReference>
<feature type="region of interest" description="Disordered" evidence="2">
    <location>
        <begin position="786"/>
        <end position="844"/>
    </location>
</feature>
<feature type="compositionally biased region" description="Polar residues" evidence="2">
    <location>
        <begin position="760"/>
        <end position="774"/>
    </location>
</feature>
<dbReference type="InterPro" id="IPR027267">
    <property type="entry name" value="AH/BAR_dom_sf"/>
</dbReference>
<feature type="domain" description="PH" evidence="3">
    <location>
        <begin position="420"/>
        <end position="525"/>
    </location>
</feature>
<dbReference type="PANTHER" id="PTHR31941:SF16">
    <property type="entry name" value="PHOSPHATIDYLINOSITOL 4,5-BISPHOSPHATE-BINDING PROTEIN SLM1-RELATED"/>
    <property type="match status" value="1"/>
</dbReference>
<feature type="region of interest" description="Disordered" evidence="2">
    <location>
        <begin position="539"/>
        <end position="633"/>
    </location>
</feature>
<evidence type="ECO:0000313" key="4">
    <source>
        <dbReference type="EMBL" id="KAF1835376.1"/>
    </source>
</evidence>